<feature type="domain" description="RIN4 pathogenic type III effector avirulence factor Avr cleavage site" evidence="2">
    <location>
        <begin position="24"/>
        <end position="53"/>
    </location>
</feature>
<dbReference type="EMBL" id="BPVZ01000001">
    <property type="protein sequence ID" value="GKU86028.1"/>
    <property type="molecule type" value="Genomic_DNA"/>
</dbReference>
<evidence type="ECO:0000256" key="1">
    <source>
        <dbReference type="SAM" id="MobiDB-lite"/>
    </source>
</evidence>
<keyword evidence="4" id="KW-1185">Reference proteome</keyword>
<feature type="compositionally biased region" description="Basic and acidic residues" evidence="1">
    <location>
        <begin position="123"/>
        <end position="135"/>
    </location>
</feature>
<comment type="caution">
    <text evidence="3">The sequence shown here is derived from an EMBL/GenBank/DDBJ whole genome shotgun (WGS) entry which is preliminary data.</text>
</comment>
<evidence type="ECO:0000259" key="2">
    <source>
        <dbReference type="Pfam" id="PF05627"/>
    </source>
</evidence>
<dbReference type="InterPro" id="IPR008700">
    <property type="entry name" value="TypeIII_avirulence_cleave"/>
</dbReference>
<dbReference type="PANTHER" id="PTHR33159:SF6">
    <property type="entry name" value="RPM1-INTERACTING PROTEIN 4"/>
    <property type="match status" value="1"/>
</dbReference>
<dbReference type="Proteomes" id="UP001054252">
    <property type="component" value="Unassembled WGS sequence"/>
</dbReference>
<proteinExistence type="predicted"/>
<dbReference type="InterPro" id="IPR040387">
    <property type="entry name" value="RIN4/NOI4"/>
</dbReference>
<dbReference type="Pfam" id="PF05627">
    <property type="entry name" value="AvrRpt-cleavage"/>
    <property type="match status" value="2"/>
</dbReference>
<dbReference type="GO" id="GO:0005886">
    <property type="term" value="C:plasma membrane"/>
    <property type="evidence" value="ECO:0007669"/>
    <property type="project" value="TreeGrafter"/>
</dbReference>
<dbReference type="PANTHER" id="PTHR33159">
    <property type="entry name" value="RPM1-INTERACTING PROTEIN 4 (RIN4) FAMILY PROTEIN"/>
    <property type="match status" value="1"/>
</dbReference>
<evidence type="ECO:0000313" key="3">
    <source>
        <dbReference type="EMBL" id="GKU86028.1"/>
    </source>
</evidence>
<sequence length="278" mass="31088">MCFGVISYIFPWLEYNKLFLPWQQRSHVPAFGNWESDENVPYTVYFDKARKGRNAGKITNPNDPQENPELLSDLAVRASPSRAKADLEEEEVVQAPVRRGHDHHRSREDGELKQFANSPARNDNMHRRTSGDHPPSRYGRGVSSGEATKRRQSTGSEYSIERSPLHPQARVAGRGSMASPTWEGKASHDSSHGTPGRSRMKPRGDDSPDKGAAVPKFGDWNENDPTSADGYTHIFNKVREERNNGGRVPGMPSEQSPYPAVRKPSNNKSAKGCCFGWF</sequence>
<dbReference type="AlphaFoldDB" id="A0AAV5HB24"/>
<reference evidence="3 4" key="1">
    <citation type="journal article" date="2021" name="Commun. Biol.">
        <title>The genome of Shorea leprosula (Dipterocarpaceae) highlights the ecological relevance of drought in aseasonal tropical rainforests.</title>
        <authorList>
            <person name="Ng K.K.S."/>
            <person name="Kobayashi M.J."/>
            <person name="Fawcett J.A."/>
            <person name="Hatakeyama M."/>
            <person name="Paape T."/>
            <person name="Ng C.H."/>
            <person name="Ang C.C."/>
            <person name="Tnah L.H."/>
            <person name="Lee C.T."/>
            <person name="Nishiyama T."/>
            <person name="Sese J."/>
            <person name="O'Brien M.J."/>
            <person name="Copetti D."/>
            <person name="Mohd Noor M.I."/>
            <person name="Ong R.C."/>
            <person name="Putra M."/>
            <person name="Sireger I.Z."/>
            <person name="Indrioko S."/>
            <person name="Kosugi Y."/>
            <person name="Izuno A."/>
            <person name="Isagi Y."/>
            <person name="Lee S.L."/>
            <person name="Shimizu K.K."/>
        </authorList>
    </citation>
    <scope>NUCLEOTIDE SEQUENCE [LARGE SCALE GENOMIC DNA]</scope>
    <source>
        <strain evidence="3">214</strain>
    </source>
</reference>
<name>A0AAV5HB24_9ROSI</name>
<feature type="domain" description="RIN4 pathogenic type III effector avirulence factor Avr cleavage site" evidence="2">
    <location>
        <begin position="210"/>
        <end position="242"/>
    </location>
</feature>
<evidence type="ECO:0000313" key="4">
    <source>
        <dbReference type="Proteomes" id="UP001054252"/>
    </source>
</evidence>
<accession>A0AAV5HB24</accession>
<organism evidence="3 4">
    <name type="scientific">Rubroshorea leprosula</name>
    <dbReference type="NCBI Taxonomy" id="152421"/>
    <lineage>
        <taxon>Eukaryota</taxon>
        <taxon>Viridiplantae</taxon>
        <taxon>Streptophyta</taxon>
        <taxon>Embryophyta</taxon>
        <taxon>Tracheophyta</taxon>
        <taxon>Spermatophyta</taxon>
        <taxon>Magnoliopsida</taxon>
        <taxon>eudicotyledons</taxon>
        <taxon>Gunneridae</taxon>
        <taxon>Pentapetalae</taxon>
        <taxon>rosids</taxon>
        <taxon>malvids</taxon>
        <taxon>Malvales</taxon>
        <taxon>Dipterocarpaceae</taxon>
        <taxon>Rubroshorea</taxon>
    </lineage>
</organism>
<gene>
    <name evidence="3" type="ORF">SLEP1_g614</name>
</gene>
<feature type="region of interest" description="Disordered" evidence="1">
    <location>
        <begin position="79"/>
        <end position="268"/>
    </location>
</feature>
<protein>
    <recommendedName>
        <fullName evidence="2">RIN4 pathogenic type III effector avirulence factor Avr cleavage site domain-containing protein</fullName>
    </recommendedName>
</protein>